<gene>
    <name evidence="1" type="ORF">NE237_026119</name>
</gene>
<dbReference type="AlphaFoldDB" id="A0A9Q0H3M4"/>
<evidence type="ECO:0000313" key="2">
    <source>
        <dbReference type="Proteomes" id="UP001141806"/>
    </source>
</evidence>
<name>A0A9Q0H3M4_9MAGN</name>
<keyword evidence="2" id="KW-1185">Reference proteome</keyword>
<organism evidence="1 2">
    <name type="scientific">Protea cynaroides</name>
    <dbReference type="NCBI Taxonomy" id="273540"/>
    <lineage>
        <taxon>Eukaryota</taxon>
        <taxon>Viridiplantae</taxon>
        <taxon>Streptophyta</taxon>
        <taxon>Embryophyta</taxon>
        <taxon>Tracheophyta</taxon>
        <taxon>Spermatophyta</taxon>
        <taxon>Magnoliopsida</taxon>
        <taxon>Proteales</taxon>
        <taxon>Proteaceae</taxon>
        <taxon>Protea</taxon>
    </lineage>
</organism>
<comment type="caution">
    <text evidence="1">The sequence shown here is derived from an EMBL/GenBank/DDBJ whole genome shotgun (WGS) entry which is preliminary data.</text>
</comment>
<evidence type="ECO:0000313" key="1">
    <source>
        <dbReference type="EMBL" id="KAJ4959008.1"/>
    </source>
</evidence>
<dbReference type="Proteomes" id="UP001141806">
    <property type="component" value="Unassembled WGS sequence"/>
</dbReference>
<accession>A0A9Q0H3M4</accession>
<proteinExistence type="predicted"/>
<protein>
    <submittedName>
        <fullName evidence="1">Uncharacterized protein</fullName>
    </submittedName>
</protein>
<sequence>MLSEFTSGLVQRVVSVVPGIFNHNTSRVPLQLNSMVPMLAQLIPFMIFAANGVNVARVSEDITEVNGAAMGFPHAPVEGKVTRRAYRVRERRRWTWQEKGKFVAPDQIPTVPAPNSMNDGGRVDGVSATPNGVHDVGDGPRCITPLACAKVGIPVMSRHGVPLEHADPVSRGQYLSSSPVFPQNTSWADMAENEDESNVEGESTVIDGDGVKTSNVGGSVLVPSVHASVGSVEVSFSDLSNIDRLLEEPFSEVRPR</sequence>
<reference evidence="1" key="1">
    <citation type="journal article" date="2023" name="Plant J.">
        <title>The genome of the king protea, Protea cynaroides.</title>
        <authorList>
            <person name="Chang J."/>
            <person name="Duong T.A."/>
            <person name="Schoeman C."/>
            <person name="Ma X."/>
            <person name="Roodt D."/>
            <person name="Barker N."/>
            <person name="Li Z."/>
            <person name="Van de Peer Y."/>
            <person name="Mizrachi E."/>
        </authorList>
    </citation>
    <scope>NUCLEOTIDE SEQUENCE</scope>
    <source>
        <tissue evidence="1">Young leaves</tissue>
    </source>
</reference>
<dbReference type="EMBL" id="JAMYWD010000010">
    <property type="protein sequence ID" value="KAJ4959008.1"/>
    <property type="molecule type" value="Genomic_DNA"/>
</dbReference>